<dbReference type="InterPro" id="IPR029063">
    <property type="entry name" value="SAM-dependent_MTases_sf"/>
</dbReference>
<name>A0AA41QN96_9HYPH</name>
<reference evidence="2" key="1">
    <citation type="submission" date="2022-03" db="EMBL/GenBank/DDBJ databases">
        <title>The complete genome sequence of a Methyloterrigena soli.</title>
        <authorList>
            <person name="Zi Z."/>
        </authorList>
    </citation>
    <scope>NUCLEOTIDE SEQUENCE</scope>
    <source>
        <strain evidence="2">M48</strain>
    </source>
</reference>
<dbReference type="Proteomes" id="UP001156140">
    <property type="component" value="Unassembled WGS sequence"/>
</dbReference>
<dbReference type="GO" id="GO:0008168">
    <property type="term" value="F:methyltransferase activity"/>
    <property type="evidence" value="ECO:0007669"/>
    <property type="project" value="UniProtKB-KW"/>
</dbReference>
<evidence type="ECO:0000313" key="2">
    <source>
        <dbReference type="EMBL" id="MCI0127670.1"/>
    </source>
</evidence>
<dbReference type="InterPro" id="IPR041698">
    <property type="entry name" value="Methyltransf_25"/>
</dbReference>
<evidence type="ECO:0000259" key="1">
    <source>
        <dbReference type="Pfam" id="PF13649"/>
    </source>
</evidence>
<dbReference type="PANTHER" id="PTHR12843:SF5">
    <property type="entry name" value="EEF1A LYSINE METHYLTRANSFERASE 2"/>
    <property type="match status" value="1"/>
</dbReference>
<proteinExistence type="predicted"/>
<dbReference type="AlphaFoldDB" id="A0AA41QN96"/>
<dbReference type="PANTHER" id="PTHR12843">
    <property type="entry name" value="PROTEIN-LYSINE N-METHYLTRANSFERASE METTL10"/>
    <property type="match status" value="1"/>
</dbReference>
<dbReference type="Pfam" id="PF13649">
    <property type="entry name" value="Methyltransf_25"/>
    <property type="match status" value="1"/>
</dbReference>
<dbReference type="Gene3D" id="3.40.50.150">
    <property type="entry name" value="Vaccinia Virus protein VP39"/>
    <property type="match status" value="1"/>
</dbReference>
<dbReference type="RefSeq" id="WP_281736077.1">
    <property type="nucleotide sequence ID" value="NZ_JAKETQ010000001.1"/>
</dbReference>
<keyword evidence="3" id="KW-1185">Reference proteome</keyword>
<comment type="caution">
    <text evidence="2">The sequence shown here is derived from an EMBL/GenBank/DDBJ whole genome shotgun (WGS) entry which is preliminary data.</text>
</comment>
<dbReference type="CDD" id="cd02440">
    <property type="entry name" value="AdoMet_MTases"/>
    <property type="match status" value="1"/>
</dbReference>
<dbReference type="SUPFAM" id="SSF53335">
    <property type="entry name" value="S-adenosyl-L-methionine-dependent methyltransferases"/>
    <property type="match status" value="1"/>
</dbReference>
<keyword evidence="2" id="KW-0808">Transferase</keyword>
<dbReference type="EMBL" id="JALAZD010000001">
    <property type="protein sequence ID" value="MCI0127670.1"/>
    <property type="molecule type" value="Genomic_DNA"/>
</dbReference>
<evidence type="ECO:0000313" key="3">
    <source>
        <dbReference type="Proteomes" id="UP001156140"/>
    </source>
</evidence>
<protein>
    <submittedName>
        <fullName evidence="2">Class I SAM-dependent methyltransferase</fullName>
    </submittedName>
</protein>
<keyword evidence="2" id="KW-0489">Methyltransferase</keyword>
<sequence length="204" mass="22288">MSESTEHWQTVYTTKKEDEVSWFETSPEISLALIGKTSGGKRAAIVDIGGGASRLVDALLPEHDVTVLDLSAAALDSARNRLGAAADNVGWVVSDVTRWHPTRAFDVWHDRAALHFLTDPEDQRAYVAVLKSALRPGGTAILATFAPDGPEKCSGLPVARHDADTLAALLGPGFKLQETLRHTHKTPWGSEQRFQYSAFKREED</sequence>
<organism evidence="2 3">
    <name type="scientific">Paradevosia shaoguanensis</name>
    <dbReference type="NCBI Taxonomy" id="1335043"/>
    <lineage>
        <taxon>Bacteria</taxon>
        <taxon>Pseudomonadati</taxon>
        <taxon>Pseudomonadota</taxon>
        <taxon>Alphaproteobacteria</taxon>
        <taxon>Hyphomicrobiales</taxon>
        <taxon>Devosiaceae</taxon>
        <taxon>Paradevosia</taxon>
    </lineage>
</organism>
<dbReference type="GO" id="GO:0032259">
    <property type="term" value="P:methylation"/>
    <property type="evidence" value="ECO:0007669"/>
    <property type="project" value="UniProtKB-KW"/>
</dbReference>
<accession>A0AA41QN96</accession>
<gene>
    <name evidence="2" type="ORF">ML536_12625</name>
</gene>
<feature type="domain" description="Methyltransferase" evidence="1">
    <location>
        <begin position="45"/>
        <end position="138"/>
    </location>
</feature>